<reference evidence="2 3" key="1">
    <citation type="submission" date="2018-06" db="EMBL/GenBank/DDBJ databases">
        <title>Comparative genomics reveals the genomic features of Rhizophagus irregularis, R. cerebriforme, R. diaphanum and Gigaspora rosea, and their symbiotic lifestyle signature.</title>
        <authorList>
            <person name="Morin E."/>
            <person name="San Clemente H."/>
            <person name="Chen E.C.H."/>
            <person name="De La Providencia I."/>
            <person name="Hainaut M."/>
            <person name="Kuo A."/>
            <person name="Kohler A."/>
            <person name="Murat C."/>
            <person name="Tang N."/>
            <person name="Roy S."/>
            <person name="Loubradou J."/>
            <person name="Henrissat B."/>
            <person name="Grigoriev I.V."/>
            <person name="Corradi N."/>
            <person name="Roux C."/>
            <person name="Martin F.M."/>
        </authorList>
    </citation>
    <scope>NUCLEOTIDE SEQUENCE [LARGE SCALE GENOMIC DNA]</scope>
    <source>
        <strain evidence="2 3">DAOM 227022</strain>
    </source>
</reference>
<protein>
    <submittedName>
        <fullName evidence="2">Uncharacterized protein</fullName>
    </submittedName>
</protein>
<sequence length="279" mass="30819">MSKKQTTHTHKFLRSDARCLSPEAIEEIRNAQNNIPDAQRIMLPEPTEEWCRIIESVSISDQISENNQKSSHDTSFSTNIQEDGIIHTEHHADDENGPNSHINSNNLNTVTNGWKDKVSQKKKASIKPKDESSSFVALVEKNENQDNTSRWESDLKKLINITRESSGAGRSSHSGVMFAQFTSSLFLSLCIVTGIIKSLPLWESSTHPLNPGAKVISILWMTPIDSTSTVAMPLRSCFMNISMTAPMCNTISSVMIAITELESSTIAGIRPSIDSSSKS</sequence>
<comment type="caution">
    <text evidence="2">The sequence shown here is derived from an EMBL/GenBank/DDBJ whole genome shotgun (WGS) entry which is preliminary data.</text>
</comment>
<dbReference type="AlphaFoldDB" id="A0A397SG38"/>
<accession>A0A397SG38</accession>
<gene>
    <name evidence="2" type="ORF">C1645_833453</name>
</gene>
<feature type="region of interest" description="Disordered" evidence="1">
    <location>
        <begin position="90"/>
        <end position="113"/>
    </location>
</feature>
<name>A0A397SG38_9GLOM</name>
<dbReference type="Proteomes" id="UP000265703">
    <property type="component" value="Unassembled WGS sequence"/>
</dbReference>
<evidence type="ECO:0000256" key="1">
    <source>
        <dbReference type="SAM" id="MobiDB-lite"/>
    </source>
</evidence>
<proteinExistence type="predicted"/>
<dbReference type="EMBL" id="QKYT01000551">
    <property type="protein sequence ID" value="RIA83666.1"/>
    <property type="molecule type" value="Genomic_DNA"/>
</dbReference>
<evidence type="ECO:0000313" key="3">
    <source>
        <dbReference type="Proteomes" id="UP000265703"/>
    </source>
</evidence>
<feature type="compositionally biased region" description="Polar residues" evidence="1">
    <location>
        <begin position="97"/>
        <end position="112"/>
    </location>
</feature>
<organism evidence="2 3">
    <name type="scientific">Glomus cerebriforme</name>
    <dbReference type="NCBI Taxonomy" id="658196"/>
    <lineage>
        <taxon>Eukaryota</taxon>
        <taxon>Fungi</taxon>
        <taxon>Fungi incertae sedis</taxon>
        <taxon>Mucoromycota</taxon>
        <taxon>Glomeromycotina</taxon>
        <taxon>Glomeromycetes</taxon>
        <taxon>Glomerales</taxon>
        <taxon>Glomeraceae</taxon>
        <taxon>Glomus</taxon>
    </lineage>
</organism>
<keyword evidence="3" id="KW-1185">Reference proteome</keyword>
<evidence type="ECO:0000313" key="2">
    <source>
        <dbReference type="EMBL" id="RIA83666.1"/>
    </source>
</evidence>